<proteinExistence type="predicted"/>
<sequence>MNKDKNIILKYNYVVDVKRSRTKNDDELGRIGENEMAYSEINPAAELNSNTNCISHQDVHNGYEEVGPCSPTNPYNRLQQLATDNQIRDLSERRENSRNDDELGRIEEIEMAYTEINPAAELNSATNSISHQDVHIGYEELGPCSPTNPYDRLQQLATDNQIRDMINVDNCTVSASDYMNLKL</sequence>
<accession>A0A6J8AR76</accession>
<name>A0A6J8AR76_MYTCO</name>
<gene>
    <name evidence="1" type="ORF">MCOR_10226</name>
</gene>
<dbReference type="AlphaFoldDB" id="A0A6J8AR76"/>
<organism evidence="1 2">
    <name type="scientific">Mytilus coruscus</name>
    <name type="common">Sea mussel</name>
    <dbReference type="NCBI Taxonomy" id="42192"/>
    <lineage>
        <taxon>Eukaryota</taxon>
        <taxon>Metazoa</taxon>
        <taxon>Spiralia</taxon>
        <taxon>Lophotrochozoa</taxon>
        <taxon>Mollusca</taxon>
        <taxon>Bivalvia</taxon>
        <taxon>Autobranchia</taxon>
        <taxon>Pteriomorphia</taxon>
        <taxon>Mytilida</taxon>
        <taxon>Mytiloidea</taxon>
        <taxon>Mytilidae</taxon>
        <taxon>Mytilinae</taxon>
        <taxon>Mytilus</taxon>
    </lineage>
</organism>
<protein>
    <submittedName>
        <fullName evidence="1">Uncharacterized protein</fullName>
    </submittedName>
</protein>
<evidence type="ECO:0000313" key="1">
    <source>
        <dbReference type="EMBL" id="CAC5371953.1"/>
    </source>
</evidence>
<dbReference type="EMBL" id="CACVKT020001829">
    <property type="protein sequence ID" value="CAC5371953.1"/>
    <property type="molecule type" value="Genomic_DNA"/>
</dbReference>
<reference evidence="1 2" key="1">
    <citation type="submission" date="2020-06" db="EMBL/GenBank/DDBJ databases">
        <authorList>
            <person name="Li R."/>
            <person name="Bekaert M."/>
        </authorList>
    </citation>
    <scope>NUCLEOTIDE SEQUENCE [LARGE SCALE GENOMIC DNA]</scope>
    <source>
        <strain evidence="2">wild</strain>
    </source>
</reference>
<evidence type="ECO:0000313" key="2">
    <source>
        <dbReference type="Proteomes" id="UP000507470"/>
    </source>
</evidence>
<keyword evidence="2" id="KW-1185">Reference proteome</keyword>
<dbReference type="OrthoDB" id="10516244at2759"/>
<dbReference type="Proteomes" id="UP000507470">
    <property type="component" value="Unassembled WGS sequence"/>
</dbReference>